<dbReference type="SUPFAM" id="SSF54427">
    <property type="entry name" value="NTF2-like"/>
    <property type="match status" value="1"/>
</dbReference>
<dbReference type="Gene3D" id="3.10.450.50">
    <property type="match status" value="1"/>
</dbReference>
<dbReference type="Pfam" id="PF12893">
    <property type="entry name" value="Lumazine_bd_2"/>
    <property type="match status" value="1"/>
</dbReference>
<evidence type="ECO:0008006" key="3">
    <source>
        <dbReference type="Google" id="ProtNLM"/>
    </source>
</evidence>
<accession>A0ABP7NG80</accession>
<reference evidence="2" key="1">
    <citation type="journal article" date="2019" name="Int. J. Syst. Evol. Microbiol.">
        <title>The Global Catalogue of Microorganisms (GCM) 10K type strain sequencing project: providing services to taxonomists for standard genome sequencing and annotation.</title>
        <authorList>
            <consortium name="The Broad Institute Genomics Platform"/>
            <consortium name="The Broad Institute Genome Sequencing Center for Infectious Disease"/>
            <person name="Wu L."/>
            <person name="Ma J."/>
        </authorList>
    </citation>
    <scope>NUCLEOTIDE SEQUENCE [LARGE SCALE GENOMIC DNA]</scope>
    <source>
        <strain evidence="2">JCM 17555</strain>
    </source>
</reference>
<evidence type="ECO:0000313" key="2">
    <source>
        <dbReference type="Proteomes" id="UP001501337"/>
    </source>
</evidence>
<sequence length="114" mass="13015">MCYFYGLYHADSKVLSKVFHPDSRYINCVSGRYVNLSVKEYLQLVDERVAPVENSEQPERSIISLDIASPTLATVRAEMSMMGRRYTDCLTLIRTTAGWAIIAKAFHYINEGEQ</sequence>
<evidence type="ECO:0000313" key="1">
    <source>
        <dbReference type="EMBL" id="GAA3946337.1"/>
    </source>
</evidence>
<dbReference type="InterPro" id="IPR032710">
    <property type="entry name" value="NTF2-like_dom_sf"/>
</dbReference>
<comment type="caution">
    <text evidence="1">The sequence shown here is derived from an EMBL/GenBank/DDBJ whole genome shotgun (WGS) entry which is preliminary data.</text>
</comment>
<keyword evidence="2" id="KW-1185">Reference proteome</keyword>
<protein>
    <recommendedName>
        <fullName evidence="3">Lumazine-binding protein</fullName>
    </recommendedName>
</protein>
<dbReference type="InterPro" id="IPR039437">
    <property type="entry name" value="FrzH/put_lumazine-bd"/>
</dbReference>
<gene>
    <name evidence="1" type="ORF">GCM10022278_01890</name>
</gene>
<dbReference type="Proteomes" id="UP001501337">
    <property type="component" value="Unassembled WGS sequence"/>
</dbReference>
<name>A0ABP7NG80_9GAMM</name>
<dbReference type="EMBL" id="BAABBO010000001">
    <property type="protein sequence ID" value="GAA3946337.1"/>
    <property type="molecule type" value="Genomic_DNA"/>
</dbReference>
<proteinExistence type="predicted"/>
<organism evidence="1 2">
    <name type="scientific">Allohahella marinimesophila</name>
    <dbReference type="NCBI Taxonomy" id="1054972"/>
    <lineage>
        <taxon>Bacteria</taxon>
        <taxon>Pseudomonadati</taxon>
        <taxon>Pseudomonadota</taxon>
        <taxon>Gammaproteobacteria</taxon>
        <taxon>Oceanospirillales</taxon>
        <taxon>Hahellaceae</taxon>
        <taxon>Allohahella</taxon>
    </lineage>
</organism>